<dbReference type="EMBL" id="JHUK01000002">
    <property type="protein sequence ID" value="RAM57916.1"/>
    <property type="molecule type" value="Genomic_DNA"/>
</dbReference>
<dbReference type="PANTHER" id="PTHR46648">
    <property type="entry name" value="HIT FAMILY PROTEIN 1"/>
    <property type="match status" value="1"/>
</dbReference>
<dbReference type="Proteomes" id="UP000070069">
    <property type="component" value="Unassembled WGS sequence"/>
</dbReference>
<dbReference type="InterPro" id="IPR011146">
    <property type="entry name" value="HIT-like"/>
</dbReference>
<evidence type="ECO:0000313" key="7">
    <source>
        <dbReference type="EMBL" id="RAM57916.1"/>
    </source>
</evidence>
<evidence type="ECO:0000313" key="9">
    <source>
        <dbReference type="Proteomes" id="UP000249343"/>
    </source>
</evidence>
<comment type="caution">
    <text evidence="5">The sequence shown here is derived from an EMBL/GenBank/DDBJ whole genome shotgun (WGS) entry which is preliminary data.</text>
</comment>
<sequence length="139" mass="16336">MVTIFTKIINKEIPSYIIYEDKFVISFLDINPLTKGHVLVATKEEYSSIFEVPDFILMHMFVIIKKISKILIKTFNAKGLNLINNNGKVAGQTIFHYHVHLIPRFHNKEVNFSFNNHNYKLKENDYKIIQQNILKNLNL</sequence>
<dbReference type="GO" id="GO:0009117">
    <property type="term" value="P:nucleotide metabolic process"/>
    <property type="evidence" value="ECO:0007669"/>
    <property type="project" value="TreeGrafter"/>
</dbReference>
<dbReference type="Pfam" id="PF01230">
    <property type="entry name" value="HIT"/>
    <property type="match status" value="1"/>
</dbReference>
<evidence type="ECO:0000256" key="2">
    <source>
        <dbReference type="PIRSR" id="PIRSR601310-3"/>
    </source>
</evidence>
<feature type="active site" description="Tele-AMP-histidine intermediate" evidence="1">
    <location>
        <position position="98"/>
    </location>
</feature>
<organism evidence="5 8">
    <name type="scientific">Candidatus Phytoplasma oryzae</name>
    <dbReference type="NCBI Taxonomy" id="203274"/>
    <lineage>
        <taxon>Bacteria</taxon>
        <taxon>Bacillati</taxon>
        <taxon>Mycoplasmatota</taxon>
        <taxon>Mollicutes</taxon>
        <taxon>Acholeplasmatales</taxon>
        <taxon>Acholeplasmataceae</taxon>
        <taxon>Candidatus Phytoplasma</taxon>
        <taxon>16SrXI (Rice yellow dwarf group)</taxon>
    </lineage>
</organism>
<name>A0A139JQG1_9MOLU</name>
<proteinExistence type="predicted"/>
<evidence type="ECO:0000313" key="8">
    <source>
        <dbReference type="Proteomes" id="UP000070069"/>
    </source>
</evidence>
<dbReference type="PRINTS" id="PR00332">
    <property type="entry name" value="HISTRIAD"/>
</dbReference>
<dbReference type="RefSeq" id="WP_066540523.1">
    <property type="nucleotide sequence ID" value="NZ_JHUK01000002.1"/>
</dbReference>
<dbReference type="Gene3D" id="3.30.428.10">
    <property type="entry name" value="HIT-like"/>
    <property type="match status" value="1"/>
</dbReference>
<reference evidence="7 9" key="1">
    <citation type="submission" date="2014-04" db="EMBL/GenBank/DDBJ databases">
        <title>Genome study of Napier grass stunt phytoplasma.</title>
        <authorList>
            <person name="Kawicha P."/>
            <person name="Dickinson M."/>
            <person name="Hodgetts J."/>
        </authorList>
    </citation>
    <scope>NUCLEOTIDE SEQUENCE [LARGE SCALE GENOMIC DNA]</scope>
    <source>
        <strain evidence="7 9">NGS-S10</strain>
    </source>
</reference>
<dbReference type="PROSITE" id="PS51084">
    <property type="entry name" value="HIT_2"/>
    <property type="match status" value="1"/>
</dbReference>
<dbReference type="PROSITE" id="PS00892">
    <property type="entry name" value="HIT_1"/>
    <property type="match status" value="1"/>
</dbReference>
<reference evidence="5 8" key="2">
    <citation type="submission" date="2016-02" db="EMBL/GenBank/DDBJ databases">
        <title>A draft genome sequence of Candidatus Phytoplasma oryzae strain Mbita1, the causative agent of Napier Grass stunt disease in Kenya.</title>
        <authorList>
            <person name="Fischer A."/>
            <person name="Santa-Cruz I."/>
            <person name="Wambua L."/>
            <person name="Olds C."/>
            <person name="Midega C."/>
            <person name="Dickinson M."/>
            <person name="Kawicha P."/>
            <person name="Khan Z."/>
            <person name="Masiga D."/>
            <person name="Jores J."/>
            <person name="Bernd S."/>
        </authorList>
    </citation>
    <scope>NUCLEOTIDE SEQUENCE [LARGE SCALE GENOMIC DNA]</scope>
    <source>
        <strain evidence="5">Mbita1</strain>
    </source>
</reference>
<dbReference type="InterPro" id="IPR001310">
    <property type="entry name" value="Histidine_triad_HIT"/>
</dbReference>
<accession>A0A139JQG1</accession>
<dbReference type="GO" id="GO:0016787">
    <property type="term" value="F:hydrolase activity"/>
    <property type="evidence" value="ECO:0007669"/>
    <property type="project" value="UniProtKB-KW"/>
</dbReference>
<feature type="short sequence motif" description="Histidine triad motif" evidence="2 3">
    <location>
        <begin position="96"/>
        <end position="100"/>
    </location>
</feature>
<protein>
    <submittedName>
        <fullName evidence="7">Diadenosine tetraphosphate hydrolase</fullName>
    </submittedName>
    <submittedName>
        <fullName evidence="5">HIT domain protein</fullName>
    </submittedName>
</protein>
<dbReference type="EMBL" id="LTBM01000015">
    <property type="protein sequence ID" value="KXT29100.1"/>
    <property type="molecule type" value="Genomic_DNA"/>
</dbReference>
<keyword evidence="7" id="KW-0378">Hydrolase</keyword>
<dbReference type="AlphaFoldDB" id="A0A139JQG1"/>
<dbReference type="Proteomes" id="UP000249343">
    <property type="component" value="Unassembled WGS sequence"/>
</dbReference>
<dbReference type="SUPFAM" id="SSF54197">
    <property type="entry name" value="HIT-like"/>
    <property type="match status" value="1"/>
</dbReference>
<evidence type="ECO:0000313" key="6">
    <source>
        <dbReference type="EMBL" id="KXT29155.1"/>
    </source>
</evidence>
<dbReference type="InterPro" id="IPR019808">
    <property type="entry name" value="Histidine_triad_CS"/>
</dbReference>
<evidence type="ECO:0000256" key="3">
    <source>
        <dbReference type="PROSITE-ProRule" id="PRU00464"/>
    </source>
</evidence>
<dbReference type="EMBL" id="LTBM01000011">
    <property type="protein sequence ID" value="KXT29155.1"/>
    <property type="molecule type" value="Genomic_DNA"/>
</dbReference>
<gene>
    <name evidence="6" type="ORF">AXA84_0338</name>
    <name evidence="5" type="ORF">AXA84_0382</name>
    <name evidence="7" type="ORF">DH96_01255</name>
</gene>
<evidence type="ECO:0000259" key="4">
    <source>
        <dbReference type="PROSITE" id="PS51084"/>
    </source>
</evidence>
<evidence type="ECO:0000256" key="1">
    <source>
        <dbReference type="PIRSR" id="PIRSR601310-1"/>
    </source>
</evidence>
<dbReference type="InterPro" id="IPR036265">
    <property type="entry name" value="HIT-like_sf"/>
</dbReference>
<dbReference type="PANTHER" id="PTHR46648:SF1">
    <property type="entry name" value="ADENOSINE 5'-MONOPHOSPHORAMIDASE HNT1"/>
    <property type="match status" value="1"/>
</dbReference>
<dbReference type="PATRIC" id="fig|203274.3.peg.129"/>
<feature type="domain" description="HIT" evidence="4">
    <location>
        <begin position="4"/>
        <end position="112"/>
    </location>
</feature>
<evidence type="ECO:0000313" key="5">
    <source>
        <dbReference type="EMBL" id="KXT29100.1"/>
    </source>
</evidence>
<dbReference type="OrthoDB" id="9784774at2"/>
<keyword evidence="9" id="KW-1185">Reference proteome</keyword>